<dbReference type="GO" id="GO:0005975">
    <property type="term" value="P:carbohydrate metabolic process"/>
    <property type="evidence" value="ECO:0007669"/>
    <property type="project" value="InterPro"/>
</dbReference>
<dbReference type="AlphaFoldDB" id="A0A4Q0M9F9"/>
<evidence type="ECO:0000256" key="1">
    <source>
        <dbReference type="ARBA" id="ARBA00022801"/>
    </source>
</evidence>
<dbReference type="PANTHER" id="PTHR10357">
    <property type="entry name" value="ALPHA-AMYLASE FAMILY MEMBER"/>
    <property type="match status" value="1"/>
</dbReference>
<dbReference type="Pfam" id="PF00128">
    <property type="entry name" value="Alpha-amylase"/>
    <property type="match status" value="1"/>
</dbReference>
<proteinExistence type="predicted"/>
<keyword evidence="1" id="KW-0378">Hydrolase</keyword>
<dbReference type="SUPFAM" id="SSF51011">
    <property type="entry name" value="Glycosyl hydrolase domain"/>
    <property type="match status" value="1"/>
</dbReference>
<sequence>MKLSPLKNNGKAVRSKSVKAGSTATFLFFFFSLLFCTDVFAQIPPLERVEPAFWWAGMKNPELQLVVHGKNISEREVNLSYPGVKLAKVHKVENPNYLFVDLLIAPETAPGVFTLNFEKKGAKRLSYKYELKVRDTSPNRIQGVTNKDFIYLIMPDRFANGDKKNDVIKGMQETALNRDSMYYRHGGDIQGIIDHLDYLQDLGVTALWLNPVLENDQPRTSYHGYANTENYKIDRRYGSNELYKKLVDECHSRGMKMIKDLVHNHLGSQHWIIKDMPSRDWVHQWPSYTKSSFRDQVLFDPYAAESEKKLMTDGWFDNHMPDMNQANPFVRKYFTQSHIWWIEYAGLDGFRLDTYAYNDAEFMAEWAKEIKREYPHFTFFAETWVHGVPNQAFFTQGNTINRGFDTELPGVTDFQCLWGINEALNGKFGWDEGITKLYTTIASDFVYQDPTRNVVFLDNHDLSRFYSVVGEDFNKYKSGIAWLLTTRGIPQMYYGTEILMKNFSNPDGLVREDFKGGWTEDKVNKFKAEGRSEKENEAYNFVRTLANYRRNNPVLQTGRLMQYVPENGIYVYFRYNDNKTVMIIMNSNDKEGSLNTARFTERVSGYSSAVNVISQENIGALQTIKVPAKTTLVLELKK</sequence>
<dbReference type="GO" id="GO:0016798">
    <property type="term" value="F:hydrolase activity, acting on glycosyl bonds"/>
    <property type="evidence" value="ECO:0007669"/>
    <property type="project" value="UniProtKB-KW"/>
</dbReference>
<dbReference type="Gene3D" id="3.20.20.80">
    <property type="entry name" value="Glycosidases"/>
    <property type="match status" value="1"/>
</dbReference>
<dbReference type="InterPro" id="IPR015171">
    <property type="entry name" value="Cyc-maltodext_N"/>
</dbReference>
<dbReference type="InterPro" id="IPR006047">
    <property type="entry name" value="GH13_cat_dom"/>
</dbReference>
<dbReference type="InterPro" id="IPR013780">
    <property type="entry name" value="Glyco_hydro_b"/>
</dbReference>
<dbReference type="SMART" id="SM00642">
    <property type="entry name" value="Aamy"/>
    <property type="match status" value="1"/>
</dbReference>
<gene>
    <name evidence="4" type="ORF">EKH83_11330</name>
</gene>
<dbReference type="Pfam" id="PF10438">
    <property type="entry name" value="Cyc-maltodext_C"/>
    <property type="match status" value="1"/>
</dbReference>
<dbReference type="Gene3D" id="2.60.40.1180">
    <property type="entry name" value="Golgi alpha-mannosidase II"/>
    <property type="match status" value="1"/>
</dbReference>
<dbReference type="InterPro" id="IPR013783">
    <property type="entry name" value="Ig-like_fold"/>
</dbReference>
<dbReference type="Gene3D" id="2.60.40.10">
    <property type="entry name" value="Immunoglobulins"/>
    <property type="match status" value="1"/>
</dbReference>
<name>A0A4Q0M9F9_9SPHI</name>
<dbReference type="RefSeq" id="WP_128769533.1">
    <property type="nucleotide sequence ID" value="NZ_RXOC01000006.1"/>
</dbReference>
<reference evidence="4 5" key="1">
    <citation type="submission" date="2018-12" db="EMBL/GenBank/DDBJ databases">
        <title>The Draft Genome Sequence of the Soil Bacterium Pedobacter tournemirensis R1.</title>
        <authorList>
            <person name="He J."/>
        </authorList>
    </citation>
    <scope>NUCLEOTIDE SEQUENCE [LARGE SCALE GENOMIC DNA]</scope>
    <source>
        <strain evidence="4 5">R1</strain>
    </source>
</reference>
<dbReference type="EMBL" id="RXOC01000006">
    <property type="protein sequence ID" value="RXF69831.1"/>
    <property type="molecule type" value="Genomic_DNA"/>
</dbReference>
<comment type="caution">
    <text evidence="4">The sequence shown here is derived from an EMBL/GenBank/DDBJ whole genome shotgun (WGS) entry which is preliminary data.</text>
</comment>
<dbReference type="InterPro" id="IPR019492">
    <property type="entry name" value="Cyclo-malto-dextrinase_C"/>
</dbReference>
<evidence type="ECO:0000256" key="2">
    <source>
        <dbReference type="ARBA" id="ARBA00023295"/>
    </source>
</evidence>
<dbReference type="InterPro" id="IPR017853">
    <property type="entry name" value="GH"/>
</dbReference>
<dbReference type="InterPro" id="IPR014756">
    <property type="entry name" value="Ig_E-set"/>
</dbReference>
<evidence type="ECO:0000313" key="5">
    <source>
        <dbReference type="Proteomes" id="UP000290848"/>
    </source>
</evidence>
<dbReference type="PANTHER" id="PTHR10357:SF210">
    <property type="entry name" value="MALTODEXTRIN GLUCOSIDASE"/>
    <property type="match status" value="1"/>
</dbReference>
<dbReference type="CDD" id="cd11340">
    <property type="entry name" value="AmyAc_bac_CMD_like_3"/>
    <property type="match status" value="1"/>
</dbReference>
<accession>A0A4Q0M9F9</accession>
<dbReference type="Proteomes" id="UP000290848">
    <property type="component" value="Unassembled WGS sequence"/>
</dbReference>
<evidence type="ECO:0000259" key="3">
    <source>
        <dbReference type="SMART" id="SM00642"/>
    </source>
</evidence>
<dbReference type="SUPFAM" id="SSF51445">
    <property type="entry name" value="(Trans)glycosidases"/>
    <property type="match status" value="1"/>
</dbReference>
<dbReference type="Pfam" id="PF09087">
    <property type="entry name" value="Cyc-maltodext_N"/>
    <property type="match status" value="1"/>
</dbReference>
<dbReference type="SUPFAM" id="SSF81296">
    <property type="entry name" value="E set domains"/>
    <property type="match status" value="1"/>
</dbReference>
<evidence type="ECO:0000313" key="4">
    <source>
        <dbReference type="EMBL" id="RXF69831.1"/>
    </source>
</evidence>
<protein>
    <submittedName>
        <fullName evidence="4">Alpha-amylase</fullName>
    </submittedName>
</protein>
<keyword evidence="2" id="KW-0326">Glycosidase</keyword>
<feature type="domain" description="Glycosyl hydrolase family 13 catalytic" evidence="3">
    <location>
        <begin position="152"/>
        <end position="549"/>
    </location>
</feature>
<organism evidence="4 5">
    <name type="scientific">Arcticibacter tournemirensis</name>
    <dbReference type="NCBI Taxonomy" id="699437"/>
    <lineage>
        <taxon>Bacteria</taxon>
        <taxon>Pseudomonadati</taxon>
        <taxon>Bacteroidota</taxon>
        <taxon>Sphingobacteriia</taxon>
        <taxon>Sphingobacteriales</taxon>
        <taxon>Sphingobacteriaceae</taxon>
        <taxon>Arcticibacter</taxon>
    </lineage>
</organism>